<dbReference type="InterPro" id="IPR011042">
    <property type="entry name" value="6-blade_b-propeller_TolB-like"/>
</dbReference>
<dbReference type="AlphaFoldDB" id="A0A381QSV8"/>
<reference evidence="1" key="1">
    <citation type="submission" date="2018-05" db="EMBL/GenBank/DDBJ databases">
        <authorList>
            <person name="Lanie J.A."/>
            <person name="Ng W.-L."/>
            <person name="Kazmierczak K.M."/>
            <person name="Andrzejewski T.M."/>
            <person name="Davidsen T.M."/>
            <person name="Wayne K.J."/>
            <person name="Tettelin H."/>
            <person name="Glass J.I."/>
            <person name="Rusch D."/>
            <person name="Podicherti R."/>
            <person name="Tsui H.-C.T."/>
            <person name="Winkler M.E."/>
        </authorList>
    </citation>
    <scope>NUCLEOTIDE SEQUENCE</scope>
</reference>
<sequence>MLLATASIQAQVTLSDWTQIQIPSELTGNQFSPRRMAVNAFGDLYLLDEERSLIARLPADGDNVRIAGGWGETDELFTSGSDLTAAPGLDVLIVDSDTHRLLKFDRQLNFLEELNLLSTDRSVEFPSAVVRNHAGEVLVASDSEADLTLMNMSGTVISVMGGENYGTDRFVDINSVAINSINEIGLIDSDDRYLVLSRNGRMLWRGSLNMELKFIESTGNEWLVGTAKGEFFIVGQDGQAEVLQESLTQWTVSDMAVGNDTVYILEEGSGHIFQAQLRYAE</sequence>
<gene>
    <name evidence="1" type="ORF">METZ01_LOCUS35299</name>
</gene>
<organism evidence="1">
    <name type="scientific">marine metagenome</name>
    <dbReference type="NCBI Taxonomy" id="408172"/>
    <lineage>
        <taxon>unclassified sequences</taxon>
        <taxon>metagenomes</taxon>
        <taxon>ecological metagenomes</taxon>
    </lineage>
</organism>
<dbReference type="SUPFAM" id="SSF101898">
    <property type="entry name" value="NHL repeat"/>
    <property type="match status" value="1"/>
</dbReference>
<dbReference type="Gene3D" id="2.120.10.30">
    <property type="entry name" value="TolB, C-terminal domain"/>
    <property type="match status" value="1"/>
</dbReference>
<accession>A0A381QSV8</accession>
<proteinExistence type="predicted"/>
<dbReference type="EMBL" id="UINC01001507">
    <property type="protein sequence ID" value="SUZ82445.1"/>
    <property type="molecule type" value="Genomic_DNA"/>
</dbReference>
<evidence type="ECO:0008006" key="2">
    <source>
        <dbReference type="Google" id="ProtNLM"/>
    </source>
</evidence>
<name>A0A381QSV8_9ZZZZ</name>
<evidence type="ECO:0000313" key="1">
    <source>
        <dbReference type="EMBL" id="SUZ82445.1"/>
    </source>
</evidence>
<protein>
    <recommendedName>
        <fullName evidence="2">SMP-30/Gluconolactonase/LRE-like region domain-containing protein</fullName>
    </recommendedName>
</protein>